<dbReference type="RefSeq" id="WP_380026836.1">
    <property type="nucleotide sequence ID" value="NZ_JBHSHC010000112.1"/>
</dbReference>
<dbReference type="InterPro" id="IPR009926">
    <property type="entry name" value="T3SS_YcgR_PilZN"/>
</dbReference>
<name>A0ABV9Q4V2_9BACL</name>
<dbReference type="EMBL" id="JBHSHC010000112">
    <property type="protein sequence ID" value="MFC4768884.1"/>
    <property type="molecule type" value="Genomic_DNA"/>
</dbReference>
<evidence type="ECO:0000259" key="2">
    <source>
        <dbReference type="Pfam" id="PF12945"/>
    </source>
</evidence>
<evidence type="ECO:0000313" key="4">
    <source>
        <dbReference type="Proteomes" id="UP001596002"/>
    </source>
</evidence>
<evidence type="ECO:0000259" key="1">
    <source>
        <dbReference type="Pfam" id="PF07238"/>
    </source>
</evidence>
<evidence type="ECO:0000313" key="3">
    <source>
        <dbReference type="EMBL" id="MFC4768884.1"/>
    </source>
</evidence>
<dbReference type="Proteomes" id="UP001596002">
    <property type="component" value="Unassembled WGS sequence"/>
</dbReference>
<keyword evidence="3" id="KW-0966">Cell projection</keyword>
<accession>A0ABV9Q4V2</accession>
<proteinExistence type="predicted"/>
<dbReference type="InterPro" id="IPR009875">
    <property type="entry name" value="PilZ_domain"/>
</dbReference>
<dbReference type="Pfam" id="PF07238">
    <property type="entry name" value="PilZ"/>
    <property type="match status" value="1"/>
</dbReference>
<keyword evidence="3" id="KW-0969">Cilium</keyword>
<feature type="domain" description="PilZ" evidence="1">
    <location>
        <begin position="100"/>
        <end position="212"/>
    </location>
</feature>
<dbReference type="Pfam" id="PF12945">
    <property type="entry name" value="PilZNR"/>
    <property type="match status" value="1"/>
</dbReference>
<keyword evidence="4" id="KW-1185">Reference proteome</keyword>
<dbReference type="Gene3D" id="2.40.10.220">
    <property type="entry name" value="predicted glycosyltransferase like domains"/>
    <property type="match status" value="1"/>
</dbReference>
<organism evidence="3 4">
    <name type="scientific">Effusibacillus consociatus</name>
    <dbReference type="NCBI Taxonomy" id="1117041"/>
    <lineage>
        <taxon>Bacteria</taxon>
        <taxon>Bacillati</taxon>
        <taxon>Bacillota</taxon>
        <taxon>Bacilli</taxon>
        <taxon>Bacillales</taxon>
        <taxon>Alicyclobacillaceae</taxon>
        <taxon>Effusibacillus</taxon>
    </lineage>
</organism>
<reference evidence="4" key="1">
    <citation type="journal article" date="2019" name="Int. J. Syst. Evol. Microbiol.">
        <title>The Global Catalogue of Microorganisms (GCM) 10K type strain sequencing project: providing services to taxonomists for standard genome sequencing and annotation.</title>
        <authorList>
            <consortium name="The Broad Institute Genomics Platform"/>
            <consortium name="The Broad Institute Genome Sequencing Center for Infectious Disease"/>
            <person name="Wu L."/>
            <person name="Ma J."/>
        </authorList>
    </citation>
    <scope>NUCLEOTIDE SEQUENCE [LARGE SCALE GENOMIC DNA]</scope>
    <source>
        <strain evidence="4">WYCCWR 12678</strain>
    </source>
</reference>
<gene>
    <name evidence="3" type="ORF">ACFO8Q_16210</name>
</gene>
<comment type="caution">
    <text evidence="3">The sequence shown here is derived from an EMBL/GenBank/DDBJ whole genome shotgun (WGS) entry which is preliminary data.</text>
</comment>
<protein>
    <submittedName>
        <fullName evidence="3">Flagellar brake protein</fullName>
    </submittedName>
</protein>
<sequence>MSMPSAGQFVVLHVSEGIFKGHYHAQIREIKKQWLLIDIPVNTETQIFEPLPEGTKVTVHFSDAKDTPCEFDSIIEANLFKDVHLQVIRKPEKEAIRRKQRREYVRVPASISVELVLMDLETRKIHTIPSITRDISGGGLSLIIRRDSPVKTGDLAGFRFRLNVDGKIHEIIGKTRVLKVSKASDPSARNTCSLKFVEISETNRQTIIQYVYRRQIELRERGWLRSK</sequence>
<feature type="domain" description="Type III secretion system flagellar brake protein YcgR PilZN" evidence="2">
    <location>
        <begin position="7"/>
        <end position="91"/>
    </location>
</feature>
<keyword evidence="3" id="KW-0282">Flagellum</keyword>